<evidence type="ECO:0000256" key="4">
    <source>
        <dbReference type="ARBA" id="ARBA00022692"/>
    </source>
</evidence>
<dbReference type="SMART" id="SM00924">
    <property type="entry name" value="MgtE_N"/>
    <property type="match status" value="1"/>
</dbReference>
<dbReference type="InterPro" id="IPR036739">
    <property type="entry name" value="SLC41_membr_dom_sf"/>
</dbReference>
<keyword evidence="9" id="KW-0479">Metal-binding</keyword>
<dbReference type="SUPFAM" id="SSF161093">
    <property type="entry name" value="MgtE membrane domain-like"/>
    <property type="match status" value="1"/>
</dbReference>
<sequence length="507" mass="55401">MSQKPEAPNVPAAADTADDIDIIRARMMAAEAELLERDHDDDDRPQLNTPEEIEDFALQDDYALNPEYIELVVDAADRGDGMRLRELLDALHPADVADLLGFLSEDYREQVIPWIPASALAEVLPELDDDIREEVMDTLRPGDLAEVLQELDSDDAAAVLEDMGEAQQREVLAAMTASDREAMVTTLSYEEETAGRLMQREVVAAPIFWSVGDTIEHMRAHGDDLPELFFDIYVIGPTHKPVGAVPVSLLMRSRREVRLEDLMEPITEIQVDMDQEEIAYIFGKYHLISAPVVDDGGRLVGQITVDDIVNIIQEESREDILALAGVSDEEGRGSTVFEVVKSRLPWLVVNLFTAFLASSLISVFSDEIEKLVALAVLMPIVASIGGNSGTQALTVSVRALSSRELTTTNALRTVWREVRVGWINAGVIALLLGLGAGVWQQSFLLGVTIALAIMINITAASLAGTLVPLTLSRLDRDPAVASPIFVTMVTDCIGFFSFLGLAGIILL</sequence>
<evidence type="ECO:0000256" key="6">
    <source>
        <dbReference type="ARBA" id="ARBA00022989"/>
    </source>
</evidence>
<evidence type="ECO:0000256" key="7">
    <source>
        <dbReference type="ARBA" id="ARBA00023136"/>
    </source>
</evidence>
<evidence type="ECO:0000256" key="3">
    <source>
        <dbReference type="ARBA" id="ARBA00022448"/>
    </source>
</evidence>
<dbReference type="Gene3D" id="3.10.580.10">
    <property type="entry name" value="CBS-domain"/>
    <property type="match status" value="1"/>
</dbReference>
<dbReference type="GO" id="GO:0015095">
    <property type="term" value="F:magnesium ion transmembrane transporter activity"/>
    <property type="evidence" value="ECO:0007669"/>
    <property type="project" value="UniProtKB-UniRule"/>
</dbReference>
<dbReference type="GO" id="GO:0005886">
    <property type="term" value="C:plasma membrane"/>
    <property type="evidence" value="ECO:0007669"/>
    <property type="project" value="UniProtKB-SubCell"/>
</dbReference>
<feature type="transmembrane region" description="Helical" evidence="9">
    <location>
        <begin position="344"/>
        <end position="364"/>
    </location>
</feature>
<keyword evidence="3 9" id="KW-0813">Transport</keyword>
<organism evidence="11 12">
    <name type="scientific">Asticcacaulis endophyticus</name>
    <dbReference type="NCBI Taxonomy" id="1395890"/>
    <lineage>
        <taxon>Bacteria</taxon>
        <taxon>Pseudomonadati</taxon>
        <taxon>Pseudomonadota</taxon>
        <taxon>Alphaproteobacteria</taxon>
        <taxon>Caulobacterales</taxon>
        <taxon>Caulobacteraceae</taxon>
        <taxon>Asticcacaulis</taxon>
    </lineage>
</organism>
<evidence type="ECO:0000256" key="8">
    <source>
        <dbReference type="PROSITE-ProRule" id="PRU00703"/>
    </source>
</evidence>
<gene>
    <name evidence="11" type="ORF">GCM10011273_32280</name>
</gene>
<evidence type="ECO:0000256" key="2">
    <source>
        <dbReference type="ARBA" id="ARBA00009749"/>
    </source>
</evidence>
<name>A0A918UXJ7_9CAUL</name>
<feature type="transmembrane region" description="Helical" evidence="9">
    <location>
        <begin position="420"/>
        <end position="439"/>
    </location>
</feature>
<keyword evidence="7 9" id="KW-0472">Membrane</keyword>
<feature type="transmembrane region" description="Helical" evidence="9">
    <location>
        <begin position="484"/>
        <end position="506"/>
    </location>
</feature>
<dbReference type="Pfam" id="PF00571">
    <property type="entry name" value="CBS"/>
    <property type="match status" value="1"/>
</dbReference>
<dbReference type="GO" id="GO:0046872">
    <property type="term" value="F:metal ion binding"/>
    <property type="evidence" value="ECO:0007669"/>
    <property type="project" value="UniProtKB-KW"/>
</dbReference>
<feature type="domain" description="CBS" evidence="10">
    <location>
        <begin position="262"/>
        <end position="320"/>
    </location>
</feature>
<dbReference type="PROSITE" id="PS51371">
    <property type="entry name" value="CBS"/>
    <property type="match status" value="1"/>
</dbReference>
<dbReference type="SUPFAM" id="SSF54631">
    <property type="entry name" value="CBS-domain pair"/>
    <property type="match status" value="1"/>
</dbReference>
<comment type="caution">
    <text evidence="11">The sequence shown here is derived from an EMBL/GenBank/DDBJ whole genome shotgun (WGS) entry which is preliminary data.</text>
</comment>
<reference evidence="11" key="2">
    <citation type="submission" date="2020-09" db="EMBL/GenBank/DDBJ databases">
        <authorList>
            <person name="Sun Q."/>
            <person name="Kim S."/>
        </authorList>
    </citation>
    <scope>NUCLEOTIDE SEQUENCE</scope>
    <source>
        <strain evidence="11">KCTC 32296</strain>
    </source>
</reference>
<dbReference type="InterPro" id="IPR000644">
    <property type="entry name" value="CBS_dom"/>
</dbReference>
<dbReference type="Pfam" id="PF03448">
    <property type="entry name" value="MgtE_N"/>
    <property type="match status" value="1"/>
</dbReference>
<dbReference type="InterPro" id="IPR038076">
    <property type="entry name" value="MgtE_N_sf"/>
</dbReference>
<dbReference type="AlphaFoldDB" id="A0A918UXJ7"/>
<proteinExistence type="inferred from homology"/>
<keyword evidence="6 9" id="KW-1133">Transmembrane helix</keyword>
<dbReference type="Proteomes" id="UP000662572">
    <property type="component" value="Unassembled WGS sequence"/>
</dbReference>
<dbReference type="SMART" id="SM00116">
    <property type="entry name" value="CBS"/>
    <property type="match status" value="1"/>
</dbReference>
<keyword evidence="9" id="KW-1003">Cell membrane</keyword>
<evidence type="ECO:0000313" key="12">
    <source>
        <dbReference type="Proteomes" id="UP000662572"/>
    </source>
</evidence>
<comment type="function">
    <text evidence="9">Acts as a magnesium transporter.</text>
</comment>
<evidence type="ECO:0000256" key="1">
    <source>
        <dbReference type="ARBA" id="ARBA00004141"/>
    </source>
</evidence>
<dbReference type="Pfam" id="PF01769">
    <property type="entry name" value="MgtE"/>
    <property type="match status" value="1"/>
</dbReference>
<dbReference type="SUPFAM" id="SSF158791">
    <property type="entry name" value="MgtE N-terminal domain-like"/>
    <property type="match status" value="1"/>
</dbReference>
<dbReference type="Gene3D" id="1.25.60.10">
    <property type="entry name" value="MgtE N-terminal domain-like"/>
    <property type="match status" value="1"/>
</dbReference>
<feature type="transmembrane region" description="Helical" evidence="9">
    <location>
        <begin position="371"/>
        <end position="400"/>
    </location>
</feature>
<dbReference type="Gene3D" id="1.10.357.20">
    <property type="entry name" value="SLC41 divalent cation transporters, integral membrane domain"/>
    <property type="match status" value="1"/>
</dbReference>
<dbReference type="InterPro" id="IPR046342">
    <property type="entry name" value="CBS_dom_sf"/>
</dbReference>
<keyword evidence="4 9" id="KW-0812">Transmembrane</keyword>
<comment type="similarity">
    <text evidence="2 9">Belongs to the SLC41A transporter family.</text>
</comment>
<evidence type="ECO:0000313" key="11">
    <source>
        <dbReference type="EMBL" id="GGZ43055.1"/>
    </source>
</evidence>
<dbReference type="PANTHER" id="PTHR43773:SF1">
    <property type="entry name" value="MAGNESIUM TRANSPORTER MGTE"/>
    <property type="match status" value="1"/>
</dbReference>
<dbReference type="EMBL" id="BMZB01000006">
    <property type="protein sequence ID" value="GGZ43055.1"/>
    <property type="molecule type" value="Genomic_DNA"/>
</dbReference>
<evidence type="ECO:0000256" key="5">
    <source>
        <dbReference type="ARBA" id="ARBA00022842"/>
    </source>
</evidence>
<comment type="subunit">
    <text evidence="9">Homodimer.</text>
</comment>
<protein>
    <recommendedName>
        <fullName evidence="9">Magnesium transporter MgtE</fullName>
    </recommendedName>
</protein>
<evidence type="ECO:0000256" key="9">
    <source>
        <dbReference type="RuleBase" id="RU362011"/>
    </source>
</evidence>
<keyword evidence="8" id="KW-0129">CBS domain</keyword>
<feature type="transmembrane region" description="Helical" evidence="9">
    <location>
        <begin position="444"/>
        <end position="464"/>
    </location>
</feature>
<evidence type="ECO:0000259" key="10">
    <source>
        <dbReference type="PROSITE" id="PS51371"/>
    </source>
</evidence>
<comment type="subcellular location">
    <subcellularLocation>
        <location evidence="9">Cell membrane</location>
        <topology evidence="9">Multi-pass membrane protein</topology>
    </subcellularLocation>
    <subcellularLocation>
        <location evidence="1">Membrane</location>
        <topology evidence="1">Multi-pass membrane protein</topology>
    </subcellularLocation>
</comment>
<dbReference type="NCBIfam" id="TIGR00400">
    <property type="entry name" value="mgtE"/>
    <property type="match status" value="1"/>
</dbReference>
<reference evidence="11" key="1">
    <citation type="journal article" date="2014" name="Int. J. Syst. Evol. Microbiol.">
        <title>Complete genome sequence of Corynebacterium casei LMG S-19264T (=DSM 44701T), isolated from a smear-ripened cheese.</title>
        <authorList>
            <consortium name="US DOE Joint Genome Institute (JGI-PGF)"/>
            <person name="Walter F."/>
            <person name="Albersmeier A."/>
            <person name="Kalinowski J."/>
            <person name="Ruckert C."/>
        </authorList>
    </citation>
    <scope>NUCLEOTIDE SEQUENCE</scope>
    <source>
        <strain evidence="11">KCTC 32296</strain>
    </source>
</reference>
<dbReference type="CDD" id="cd04606">
    <property type="entry name" value="CBS_pair_Mg_transporter"/>
    <property type="match status" value="1"/>
</dbReference>
<dbReference type="InterPro" id="IPR006669">
    <property type="entry name" value="MgtE_transporter"/>
</dbReference>
<dbReference type="InterPro" id="IPR006667">
    <property type="entry name" value="SLC41_membr_dom"/>
</dbReference>
<accession>A0A918UXJ7</accession>
<dbReference type="InterPro" id="IPR006668">
    <property type="entry name" value="Mg_transptr_MgtE_intracell_dom"/>
</dbReference>
<keyword evidence="12" id="KW-1185">Reference proteome</keyword>
<dbReference type="PANTHER" id="PTHR43773">
    <property type="entry name" value="MAGNESIUM TRANSPORTER MGTE"/>
    <property type="match status" value="1"/>
</dbReference>
<keyword evidence="5 9" id="KW-0460">Magnesium</keyword>